<evidence type="ECO:0000256" key="11">
    <source>
        <dbReference type="SAM" id="MobiDB-lite"/>
    </source>
</evidence>
<dbReference type="InterPro" id="IPR013246">
    <property type="entry name" value="SAGA_su_Sgf11"/>
</dbReference>
<comment type="similarity">
    <text evidence="10">Belongs to the SGF11 family.</text>
</comment>
<comment type="subunit">
    <text evidence="10">Component of some SAGA transcription coactivator-HAT complexes.</text>
</comment>
<organism evidence="12 13">
    <name type="scientific">Syphacia muris</name>
    <dbReference type="NCBI Taxonomy" id="451379"/>
    <lineage>
        <taxon>Eukaryota</taxon>
        <taxon>Metazoa</taxon>
        <taxon>Ecdysozoa</taxon>
        <taxon>Nematoda</taxon>
        <taxon>Chromadorea</taxon>
        <taxon>Rhabditida</taxon>
        <taxon>Spirurina</taxon>
        <taxon>Oxyuridomorpha</taxon>
        <taxon>Oxyuroidea</taxon>
        <taxon>Oxyuridae</taxon>
        <taxon>Syphacia</taxon>
    </lineage>
</organism>
<dbReference type="WBParaSite" id="SMUV_0001048501-mRNA-1">
    <property type="protein sequence ID" value="SMUV_0001048501-mRNA-1"/>
    <property type="gene ID" value="SMUV_0001048501"/>
</dbReference>
<sequence>MVRHFVRYVVREVTGQLISLSISCCRIGLSVGKFNSYAEFVVEKLCCEGSGSLMDETITVPDDVQVTPDNVNDIAENFYQYIFDAVLLYPVFSIHRIAKLTGTDVLLRPIKESTSTENDVDIFGTPRSFLKQPKNMEVYCDECNRSIAASRFAPHLEKCMGMGRNSSRIARRKLANYVSLKGSSSTGRLRDSVGRESDIDHSDIKSLKSS</sequence>
<evidence type="ECO:0000256" key="6">
    <source>
        <dbReference type="ARBA" id="ARBA00023015"/>
    </source>
</evidence>
<dbReference type="GO" id="GO:0008270">
    <property type="term" value="F:zinc ion binding"/>
    <property type="evidence" value="ECO:0007669"/>
    <property type="project" value="UniProtKB-KW"/>
</dbReference>
<dbReference type="STRING" id="451379.A0A0N5AZQ6"/>
<keyword evidence="4" id="KW-0862">Zinc</keyword>
<dbReference type="PANTHER" id="PTHR46367">
    <property type="entry name" value="ATAXIN-7-LIKE PROTEIN 3"/>
    <property type="match status" value="1"/>
</dbReference>
<comment type="function">
    <text evidence="10">Component of the transcription regulatory histone acetylation (HAT) complex SAGA, a multiprotein complex that activates transcription by remodeling chromatin and mediating histone acetylation and deubiquitination. Within the SAGA complex, participates in a subcomplex that specifically deubiquitinates histone H2B. The SAGA complex is recruited to specific gene promoters by activators, where it is required for transcription.</text>
</comment>
<dbReference type="PANTHER" id="PTHR46367:SF1">
    <property type="entry name" value="ATAXIN-7-LIKE PROTEIN 3"/>
    <property type="match status" value="1"/>
</dbReference>
<reference evidence="13" key="1">
    <citation type="submission" date="2017-02" db="UniProtKB">
        <authorList>
            <consortium name="WormBaseParasite"/>
        </authorList>
    </citation>
    <scope>IDENTIFICATION</scope>
</reference>
<evidence type="ECO:0000256" key="5">
    <source>
        <dbReference type="ARBA" id="ARBA00022853"/>
    </source>
</evidence>
<dbReference type="GO" id="GO:0006357">
    <property type="term" value="P:regulation of transcription by RNA polymerase II"/>
    <property type="evidence" value="ECO:0007669"/>
    <property type="project" value="TreeGrafter"/>
</dbReference>
<accession>A0A0N5AZQ6</accession>
<dbReference type="PROSITE" id="PS51257">
    <property type="entry name" value="PROKAR_LIPOPROTEIN"/>
    <property type="match status" value="1"/>
</dbReference>
<evidence type="ECO:0000313" key="12">
    <source>
        <dbReference type="Proteomes" id="UP000046393"/>
    </source>
</evidence>
<dbReference type="Gene3D" id="3.30.160.60">
    <property type="entry name" value="Classic Zinc Finger"/>
    <property type="match status" value="1"/>
</dbReference>
<dbReference type="AlphaFoldDB" id="A0A0N5AZQ6"/>
<evidence type="ECO:0000256" key="2">
    <source>
        <dbReference type="ARBA" id="ARBA00022723"/>
    </source>
</evidence>
<evidence type="ECO:0000256" key="1">
    <source>
        <dbReference type="ARBA" id="ARBA00004123"/>
    </source>
</evidence>
<keyword evidence="7 10" id="KW-0010">Activator</keyword>
<protein>
    <recommendedName>
        <fullName evidence="10">SAGA-associated factor 11</fullName>
    </recommendedName>
</protein>
<keyword evidence="12" id="KW-1185">Reference proteome</keyword>
<dbReference type="GO" id="GO:0000124">
    <property type="term" value="C:SAGA complex"/>
    <property type="evidence" value="ECO:0007669"/>
    <property type="project" value="TreeGrafter"/>
</dbReference>
<evidence type="ECO:0000256" key="10">
    <source>
        <dbReference type="RuleBase" id="RU261113"/>
    </source>
</evidence>
<dbReference type="GO" id="GO:0003713">
    <property type="term" value="F:transcription coactivator activity"/>
    <property type="evidence" value="ECO:0007669"/>
    <property type="project" value="TreeGrafter"/>
</dbReference>
<evidence type="ECO:0000256" key="7">
    <source>
        <dbReference type="ARBA" id="ARBA00023159"/>
    </source>
</evidence>
<keyword evidence="3" id="KW-0863">Zinc-finger</keyword>
<feature type="compositionally biased region" description="Basic and acidic residues" evidence="11">
    <location>
        <begin position="188"/>
        <end position="210"/>
    </location>
</feature>
<keyword evidence="5" id="KW-0156">Chromatin regulator</keyword>
<feature type="region of interest" description="Disordered" evidence="11">
    <location>
        <begin position="182"/>
        <end position="210"/>
    </location>
</feature>
<dbReference type="Pfam" id="PF08209">
    <property type="entry name" value="Sgf11"/>
    <property type="match status" value="1"/>
</dbReference>
<evidence type="ECO:0000256" key="9">
    <source>
        <dbReference type="ARBA" id="ARBA00023242"/>
    </source>
</evidence>
<dbReference type="FunFam" id="3.30.160.60:FF:000118">
    <property type="entry name" value="Ataxin-7-like protein 3"/>
    <property type="match status" value="1"/>
</dbReference>
<proteinExistence type="inferred from homology"/>
<evidence type="ECO:0000256" key="8">
    <source>
        <dbReference type="ARBA" id="ARBA00023163"/>
    </source>
</evidence>
<evidence type="ECO:0000256" key="3">
    <source>
        <dbReference type="ARBA" id="ARBA00022771"/>
    </source>
</evidence>
<keyword evidence="9" id="KW-0539">Nucleus</keyword>
<dbReference type="Proteomes" id="UP000046393">
    <property type="component" value="Unplaced"/>
</dbReference>
<keyword evidence="2" id="KW-0479">Metal-binding</keyword>
<dbReference type="GO" id="GO:0071819">
    <property type="term" value="C:DUBm complex"/>
    <property type="evidence" value="ECO:0007669"/>
    <property type="project" value="UniProtKB-ARBA"/>
</dbReference>
<keyword evidence="6" id="KW-0805">Transcription regulation</keyword>
<dbReference type="InterPro" id="IPR051078">
    <property type="entry name" value="SGF11"/>
</dbReference>
<keyword evidence="8" id="KW-0804">Transcription</keyword>
<evidence type="ECO:0000313" key="13">
    <source>
        <dbReference type="WBParaSite" id="SMUV_0001048501-mRNA-1"/>
    </source>
</evidence>
<name>A0A0N5AZQ6_9BILA</name>
<comment type="subcellular location">
    <subcellularLocation>
        <location evidence="1 10">Nucleus</location>
    </subcellularLocation>
</comment>
<evidence type="ECO:0000256" key="4">
    <source>
        <dbReference type="ARBA" id="ARBA00022833"/>
    </source>
</evidence>
<dbReference type="GO" id="GO:0006325">
    <property type="term" value="P:chromatin organization"/>
    <property type="evidence" value="ECO:0007669"/>
    <property type="project" value="UniProtKB-KW"/>
</dbReference>